<keyword evidence="3" id="KW-0238">DNA-binding</keyword>
<dbReference type="SUPFAM" id="SSF101936">
    <property type="entry name" value="DNA-binding pseudobarrel domain"/>
    <property type="match status" value="1"/>
</dbReference>
<dbReference type="PANTHER" id="PTHR31391">
    <property type="entry name" value="B3 DOMAIN-CONTAINING PROTEIN OS11G0197600-RELATED"/>
    <property type="match status" value="1"/>
</dbReference>
<keyword evidence="2" id="KW-0805">Transcription regulation</keyword>
<name>A0AAV1S0G3_9ROSI</name>
<dbReference type="Gene3D" id="2.40.330.10">
    <property type="entry name" value="DNA-binding pseudobarrel domain"/>
    <property type="match status" value="1"/>
</dbReference>
<protein>
    <recommendedName>
        <fullName evidence="6">TF-B3 domain-containing protein</fullName>
    </recommendedName>
</protein>
<evidence type="ECO:0000313" key="7">
    <source>
        <dbReference type="EMBL" id="CAK7341729.1"/>
    </source>
</evidence>
<dbReference type="PANTHER" id="PTHR31391:SF64">
    <property type="entry name" value="B3 DOMAIN-CONTAINING PROTEIN OS06G0112300"/>
    <property type="match status" value="1"/>
</dbReference>
<reference evidence="7 8" key="1">
    <citation type="submission" date="2024-01" db="EMBL/GenBank/DDBJ databases">
        <authorList>
            <person name="Waweru B."/>
        </authorList>
    </citation>
    <scope>NUCLEOTIDE SEQUENCE [LARGE SCALE GENOMIC DNA]</scope>
</reference>
<evidence type="ECO:0000256" key="2">
    <source>
        <dbReference type="ARBA" id="ARBA00023015"/>
    </source>
</evidence>
<evidence type="ECO:0000256" key="3">
    <source>
        <dbReference type="ARBA" id="ARBA00023125"/>
    </source>
</evidence>
<keyword evidence="8" id="KW-1185">Reference proteome</keyword>
<dbReference type="GO" id="GO:0003677">
    <property type="term" value="F:DNA binding"/>
    <property type="evidence" value="ECO:0007669"/>
    <property type="project" value="UniProtKB-KW"/>
</dbReference>
<dbReference type="AlphaFoldDB" id="A0AAV1S0G3"/>
<accession>A0AAV1S0G3</accession>
<dbReference type="InterPro" id="IPR015300">
    <property type="entry name" value="DNA-bd_pseudobarrel_sf"/>
</dbReference>
<comment type="subcellular location">
    <subcellularLocation>
        <location evidence="1">Nucleus</location>
    </subcellularLocation>
</comment>
<dbReference type="PROSITE" id="PS50863">
    <property type="entry name" value="B3"/>
    <property type="match status" value="1"/>
</dbReference>
<organism evidence="7 8">
    <name type="scientific">Dovyalis caffra</name>
    <dbReference type="NCBI Taxonomy" id="77055"/>
    <lineage>
        <taxon>Eukaryota</taxon>
        <taxon>Viridiplantae</taxon>
        <taxon>Streptophyta</taxon>
        <taxon>Embryophyta</taxon>
        <taxon>Tracheophyta</taxon>
        <taxon>Spermatophyta</taxon>
        <taxon>Magnoliopsida</taxon>
        <taxon>eudicotyledons</taxon>
        <taxon>Gunneridae</taxon>
        <taxon>Pentapetalae</taxon>
        <taxon>rosids</taxon>
        <taxon>fabids</taxon>
        <taxon>Malpighiales</taxon>
        <taxon>Salicaceae</taxon>
        <taxon>Flacourtieae</taxon>
        <taxon>Dovyalis</taxon>
    </lineage>
</organism>
<dbReference type="GO" id="GO:0005634">
    <property type="term" value="C:nucleus"/>
    <property type="evidence" value="ECO:0007669"/>
    <property type="project" value="UniProtKB-SubCell"/>
</dbReference>
<keyword evidence="5" id="KW-0539">Nucleus</keyword>
<feature type="domain" description="TF-B3" evidence="6">
    <location>
        <begin position="86"/>
        <end position="180"/>
    </location>
</feature>
<comment type="caution">
    <text evidence="7">The sequence shown here is derived from an EMBL/GenBank/DDBJ whole genome shotgun (WGS) entry which is preliminary data.</text>
</comment>
<dbReference type="InterPro" id="IPR003340">
    <property type="entry name" value="B3_DNA-bd"/>
</dbReference>
<dbReference type="CDD" id="cd10017">
    <property type="entry name" value="B3_DNA"/>
    <property type="match status" value="1"/>
</dbReference>
<gene>
    <name evidence="7" type="ORF">DCAF_LOCUS16430</name>
</gene>
<dbReference type="EMBL" id="CAWUPB010001160">
    <property type="protein sequence ID" value="CAK7341729.1"/>
    <property type="molecule type" value="Genomic_DNA"/>
</dbReference>
<evidence type="ECO:0000256" key="5">
    <source>
        <dbReference type="ARBA" id="ARBA00023242"/>
    </source>
</evidence>
<proteinExistence type="predicted"/>
<evidence type="ECO:0000256" key="4">
    <source>
        <dbReference type="ARBA" id="ARBA00023163"/>
    </source>
</evidence>
<dbReference type="Pfam" id="PF02362">
    <property type="entry name" value="B3"/>
    <property type="match status" value="1"/>
</dbReference>
<dbReference type="Proteomes" id="UP001314170">
    <property type="component" value="Unassembled WGS sequence"/>
</dbReference>
<dbReference type="InterPro" id="IPR044837">
    <property type="entry name" value="REM16-like"/>
</dbReference>
<evidence type="ECO:0000313" key="8">
    <source>
        <dbReference type="Proteomes" id="UP001314170"/>
    </source>
</evidence>
<evidence type="ECO:0000259" key="6">
    <source>
        <dbReference type="PROSITE" id="PS50863"/>
    </source>
</evidence>
<sequence>MLVNFKTRFVAYGGSKALRFLDWVTYFKFVCAFRLVELAFIELTLTIMTTTNLALVLVESAWAPKEPITIELHGDEFWPLSGKPYFRAIIGKVYLRRPYQLVLPAKMHPALPSGVVPTYLTYKGKEWKMLYHKGHTSRYNGGWKSFEIDNNLKIGNGCVFELMECSKERLKFRVQILRGDIPSELPCKVNVENEDTRMVIE</sequence>
<evidence type="ECO:0000256" key="1">
    <source>
        <dbReference type="ARBA" id="ARBA00004123"/>
    </source>
</evidence>
<keyword evidence="4" id="KW-0804">Transcription</keyword>